<dbReference type="Gene3D" id="1.20.1110.10">
    <property type="entry name" value="Calcium-transporting ATPase, transmembrane domain"/>
    <property type="match status" value="1"/>
</dbReference>
<evidence type="ECO:0000313" key="4">
    <source>
        <dbReference type="Proteomes" id="UP000068067"/>
    </source>
</evidence>
<dbReference type="Pfam" id="PF00689">
    <property type="entry name" value="Cation_ATPase_C"/>
    <property type="match status" value="1"/>
</dbReference>
<dbReference type="InterPro" id="IPR023298">
    <property type="entry name" value="ATPase_P-typ_TM_dom_sf"/>
</dbReference>
<evidence type="ECO:0000256" key="1">
    <source>
        <dbReference type="SAM" id="Phobius"/>
    </source>
</evidence>
<dbReference type="KEGG" id="cdx:CDES_07445"/>
<feature type="transmembrane region" description="Helical" evidence="1">
    <location>
        <begin position="16"/>
        <end position="34"/>
    </location>
</feature>
<keyword evidence="4" id="KW-1185">Reference proteome</keyword>
<dbReference type="PATRIC" id="fig|931089.4.peg.1504"/>
<name>A0A0M5IM11_9CORY</name>
<feature type="domain" description="Cation-transporting P-type ATPase C-terminal" evidence="2">
    <location>
        <begin position="2"/>
        <end position="69"/>
    </location>
</feature>
<keyword evidence="1" id="KW-0472">Membrane</keyword>
<proteinExistence type="predicted"/>
<keyword evidence="1" id="KW-1133">Transmembrane helix</keyword>
<dbReference type="EMBL" id="CP009220">
    <property type="protein sequence ID" value="ALC05898.1"/>
    <property type="molecule type" value="Genomic_DNA"/>
</dbReference>
<dbReference type="Proteomes" id="UP000068067">
    <property type="component" value="Chromosome"/>
</dbReference>
<feature type="transmembrane region" description="Helical" evidence="1">
    <location>
        <begin position="46"/>
        <end position="65"/>
    </location>
</feature>
<gene>
    <name evidence="3" type="ORF">CDES_07445</name>
</gene>
<dbReference type="STRING" id="931089.CDES_07445"/>
<dbReference type="SUPFAM" id="SSF81665">
    <property type="entry name" value="Calcium ATPase, transmembrane domain M"/>
    <property type="match status" value="1"/>
</dbReference>
<sequence>MSALQKEPFSTNPISWIYVGLMLILQLAFVYLPLMQNTFRTTALPLADWIMPVIFGVIDFLVVEIEKLLRRQSR</sequence>
<organism evidence="3 4">
    <name type="scientific">Corynebacterium deserti GIMN1.010</name>
    <dbReference type="NCBI Taxonomy" id="931089"/>
    <lineage>
        <taxon>Bacteria</taxon>
        <taxon>Bacillati</taxon>
        <taxon>Actinomycetota</taxon>
        <taxon>Actinomycetes</taxon>
        <taxon>Mycobacteriales</taxon>
        <taxon>Corynebacteriaceae</taxon>
        <taxon>Corynebacterium</taxon>
    </lineage>
</organism>
<evidence type="ECO:0000313" key="3">
    <source>
        <dbReference type="EMBL" id="ALC05898.1"/>
    </source>
</evidence>
<reference evidence="3 4" key="1">
    <citation type="submission" date="2014-08" db="EMBL/GenBank/DDBJ databases">
        <title>Complete genome sequence of Corynebacterium deserti GIMN1.010 (=DSM 45689), isolated from desert sand in western China.</title>
        <authorList>
            <person name="Ruckert C."/>
            <person name="Albersmeier A."/>
            <person name="Kalinowski J."/>
        </authorList>
    </citation>
    <scope>NUCLEOTIDE SEQUENCE [LARGE SCALE GENOMIC DNA]</scope>
    <source>
        <strain evidence="3 4">GIMN1.010</strain>
    </source>
</reference>
<keyword evidence="1" id="KW-0812">Transmembrane</keyword>
<dbReference type="InterPro" id="IPR006068">
    <property type="entry name" value="ATPase_P-typ_cation-transptr_C"/>
</dbReference>
<dbReference type="AlphaFoldDB" id="A0A0M5IM11"/>
<accession>A0A0M5IM11</accession>
<evidence type="ECO:0000259" key="2">
    <source>
        <dbReference type="Pfam" id="PF00689"/>
    </source>
</evidence>
<protein>
    <recommendedName>
        <fullName evidence="2">Cation-transporting P-type ATPase C-terminal domain-containing protein</fullName>
    </recommendedName>
</protein>